<evidence type="ECO:0000256" key="1">
    <source>
        <dbReference type="SAM" id="SignalP"/>
    </source>
</evidence>
<proteinExistence type="predicted"/>
<keyword evidence="1" id="KW-0732">Signal</keyword>
<dbReference type="AlphaFoldDB" id="A0A4Z0Z5W7"/>
<feature type="chain" id="PRO_5021427156" description="Apple domain-containing protein" evidence="1">
    <location>
        <begin position="25"/>
        <end position="356"/>
    </location>
</feature>
<protein>
    <recommendedName>
        <fullName evidence="4">Apple domain-containing protein</fullName>
    </recommendedName>
</protein>
<evidence type="ECO:0000313" key="2">
    <source>
        <dbReference type="EMBL" id="TGJ86865.1"/>
    </source>
</evidence>
<reference evidence="2 3" key="1">
    <citation type="submission" date="2019-03" db="EMBL/GenBank/DDBJ databases">
        <title>Draft genome sequence of Xylaria hypoxylon DSM 108379, a ubiquitous saprotrophic-parasitic fungi on hardwood.</title>
        <authorList>
            <person name="Buettner E."/>
            <person name="Leonhardt S."/>
            <person name="Gebauer A.M."/>
            <person name="Liers C."/>
            <person name="Hofrichter M."/>
            <person name="Kellner H."/>
        </authorList>
    </citation>
    <scope>NUCLEOTIDE SEQUENCE [LARGE SCALE GENOMIC DNA]</scope>
    <source>
        <strain evidence="2 3">DSM 108379</strain>
    </source>
</reference>
<dbReference type="EMBL" id="SKBN01000021">
    <property type="protein sequence ID" value="TGJ86865.1"/>
    <property type="molecule type" value="Genomic_DNA"/>
</dbReference>
<dbReference type="Proteomes" id="UP000297716">
    <property type="component" value="Unassembled WGS sequence"/>
</dbReference>
<comment type="caution">
    <text evidence="2">The sequence shown here is derived from an EMBL/GenBank/DDBJ whole genome shotgun (WGS) entry which is preliminary data.</text>
</comment>
<gene>
    <name evidence="2" type="ORF">E0Z10_g1914</name>
</gene>
<dbReference type="PROSITE" id="PS51257">
    <property type="entry name" value="PROKAR_LIPOPROTEIN"/>
    <property type="match status" value="1"/>
</dbReference>
<evidence type="ECO:0008006" key="4">
    <source>
        <dbReference type="Google" id="ProtNLM"/>
    </source>
</evidence>
<accession>A0A4Z0Z5W7</accession>
<organism evidence="2 3">
    <name type="scientific">Xylaria hypoxylon</name>
    <dbReference type="NCBI Taxonomy" id="37992"/>
    <lineage>
        <taxon>Eukaryota</taxon>
        <taxon>Fungi</taxon>
        <taxon>Dikarya</taxon>
        <taxon>Ascomycota</taxon>
        <taxon>Pezizomycotina</taxon>
        <taxon>Sordariomycetes</taxon>
        <taxon>Xylariomycetidae</taxon>
        <taxon>Xylariales</taxon>
        <taxon>Xylariaceae</taxon>
        <taxon>Xylaria</taxon>
    </lineage>
</organism>
<sequence>MSTGLKMLLHLLLSAVTYSCLVSATTVTFASWTSTSICSYKLETGGVPPTPVPTSQVTFHTTSVTTNATLTVPPTSTVEAPRVTSTLHTSTAYTFPAPTVTVATSTSYAQVWKTVATGTFADTVCANGANPTTVTKYTGTYTAVSGQETTVPATYPVSALCSTGTIYYNFILPTVTEGATVTVTSTPTVYSTSYTTTSTSTVIHYIVTSYLTTVSSTITSYVPHAETTTRTVACPEETVTKTLDARCAPTNLIGTINGEGIRSGRYADRVSVIYTRKEPWASDFTACCQACIDNEGCGASDSGSGACGLYYSATVEGDPICDAFILSFTSSPNAYPGQSLVYQTGCGEIEYDGSLP</sequence>
<keyword evidence="3" id="KW-1185">Reference proteome</keyword>
<dbReference type="OrthoDB" id="3644474at2759"/>
<feature type="signal peptide" evidence="1">
    <location>
        <begin position="1"/>
        <end position="24"/>
    </location>
</feature>
<name>A0A4Z0Z5W7_9PEZI</name>
<evidence type="ECO:0000313" key="3">
    <source>
        <dbReference type="Proteomes" id="UP000297716"/>
    </source>
</evidence>